<keyword evidence="7" id="KW-0479">Metal-binding</keyword>
<accession>A0A1U7W065</accession>
<dbReference type="Pfam" id="PF17921">
    <property type="entry name" value="Integrase_H2C2"/>
    <property type="match status" value="1"/>
</dbReference>
<keyword evidence="7" id="KW-0863">Zinc-finger</keyword>
<dbReference type="InterPro" id="IPR001878">
    <property type="entry name" value="Znf_CCHC"/>
</dbReference>
<dbReference type="Gene3D" id="3.30.420.10">
    <property type="entry name" value="Ribonuclease H-like superfamily/Ribonuclease H"/>
    <property type="match status" value="1"/>
</dbReference>
<dbReference type="InterPro" id="IPR050951">
    <property type="entry name" value="Retrovirus_Pol_polyprotein"/>
</dbReference>
<name>A0A1U7W065_NICSY</name>
<evidence type="ECO:0000256" key="5">
    <source>
        <dbReference type="ARBA" id="ARBA00022801"/>
    </source>
</evidence>
<dbReference type="Gene3D" id="4.10.60.10">
    <property type="entry name" value="Zinc finger, CCHC-type"/>
    <property type="match status" value="1"/>
</dbReference>
<feature type="region of interest" description="Disordered" evidence="8">
    <location>
        <begin position="94"/>
        <end position="126"/>
    </location>
</feature>
<dbReference type="GO" id="GO:0003964">
    <property type="term" value="F:RNA-directed DNA polymerase activity"/>
    <property type="evidence" value="ECO:0007669"/>
    <property type="project" value="UniProtKB-KW"/>
</dbReference>
<feature type="region of interest" description="Disordered" evidence="8">
    <location>
        <begin position="65"/>
        <end position="84"/>
    </location>
</feature>
<dbReference type="Pfam" id="PF17917">
    <property type="entry name" value="RT_RNaseH"/>
    <property type="match status" value="1"/>
</dbReference>
<feature type="compositionally biased region" description="Low complexity" evidence="8">
    <location>
        <begin position="97"/>
        <end position="116"/>
    </location>
</feature>
<evidence type="ECO:0000256" key="6">
    <source>
        <dbReference type="ARBA" id="ARBA00022918"/>
    </source>
</evidence>
<dbReference type="Proteomes" id="UP000189701">
    <property type="component" value="Unplaced"/>
</dbReference>
<keyword evidence="10" id="KW-1185">Reference proteome</keyword>
<dbReference type="PROSITE" id="PS50158">
    <property type="entry name" value="ZF_CCHC"/>
    <property type="match status" value="1"/>
</dbReference>
<dbReference type="SUPFAM" id="SSF56672">
    <property type="entry name" value="DNA/RNA polymerases"/>
    <property type="match status" value="1"/>
</dbReference>
<dbReference type="Gene3D" id="3.30.70.270">
    <property type="match status" value="1"/>
</dbReference>
<keyword evidence="7" id="KW-0862">Zinc</keyword>
<evidence type="ECO:0000313" key="10">
    <source>
        <dbReference type="Proteomes" id="UP000189701"/>
    </source>
</evidence>
<keyword evidence="5" id="KW-0378">Hydrolase</keyword>
<gene>
    <name evidence="11" type="primary">LOC104222457</name>
</gene>
<feature type="compositionally biased region" description="Basic and acidic residues" evidence="8">
    <location>
        <begin position="65"/>
        <end position="81"/>
    </location>
</feature>
<reference evidence="10" key="1">
    <citation type="journal article" date="2013" name="Genome Biol.">
        <title>Reference genomes and transcriptomes of Nicotiana sylvestris and Nicotiana tomentosiformis.</title>
        <authorList>
            <person name="Sierro N."/>
            <person name="Battey J.N."/>
            <person name="Ouadi S."/>
            <person name="Bovet L."/>
            <person name="Goepfert S."/>
            <person name="Bakaher N."/>
            <person name="Peitsch M.C."/>
            <person name="Ivanov N.V."/>
        </authorList>
    </citation>
    <scope>NUCLEOTIDE SEQUENCE [LARGE SCALE GENOMIC DNA]</scope>
</reference>
<evidence type="ECO:0000256" key="4">
    <source>
        <dbReference type="ARBA" id="ARBA00022759"/>
    </source>
</evidence>
<sequence length="721" mass="81901">MSVREYSMQFNSLVRYAPTIVADMSDRVHQFVSGLGAHLINECTTASLNQGMDISRIQAYAQGLEDRKRKQRANRENDRGQQKRVRFASNIGEFRGGFRPQFPRRQSYQAASQSSRTPGSQFRGEFSQMRPQFPRCDRCDRNHFGPCRQGSDACYTCGQPGHIMRHCPMTGGGGMAQATASLGASSSSSVRPPRQSMQTSAGRGRGRFGASGSGDPGSTLSYISPFVASKWDREPELLQKSFEVSTPMDCWTKIVRFNFPSEPIIEWKGDAAAPKGKFISYLKARRMILKGYIYHLVRVHDMEVKSPTLQSVPIVNEFPDVFPDELPGLPPEREIDFAIDMLPDTQPSTSPWGAPVLFVRKKDVVFLGHIVSDKGIKVDGQKIEAVQNWPRPTTPTEVRSFLGLAGYYRRFVENFSSIAAPMTKLTHKAVKFQWSDACERSFHELKKRLTSAPVLALPEGSEGYVVYCDASRVGLGCVLMQHGKVIAYASRQLRKHEYNYPTHDIELAAVIFALKIWRHYLYGVHVDIYTDHKSLQYIFKQKDLNLRQRRWLELLKDYDVDILYHPGKANVVADALSRKSMGSLKHVEAGKLEMTKEIYRLANLSVRLHDTGDQGVVVQNIAGSSLIAEVEMRQFEDPELVKIKESIPFQKKQLFEQTDNGILKYKGRWCVPNGGELRKQIMTEMHQSWYSVHPGSTKMYHDLRQLYWWNDMKKDIATFVA</sequence>
<dbReference type="PANTHER" id="PTHR37984">
    <property type="entry name" value="PROTEIN CBG26694"/>
    <property type="match status" value="1"/>
</dbReference>
<protein>
    <submittedName>
        <fullName evidence="11">Uncharacterized protein LOC104222457</fullName>
    </submittedName>
</protein>
<dbReference type="InterPro" id="IPR036397">
    <property type="entry name" value="RNaseH_sf"/>
</dbReference>
<dbReference type="GO" id="GO:0016787">
    <property type="term" value="F:hydrolase activity"/>
    <property type="evidence" value="ECO:0007669"/>
    <property type="project" value="UniProtKB-KW"/>
</dbReference>
<dbReference type="InterPro" id="IPR041588">
    <property type="entry name" value="Integrase_H2C2"/>
</dbReference>
<dbReference type="Pfam" id="PF00098">
    <property type="entry name" value="zf-CCHC"/>
    <property type="match status" value="1"/>
</dbReference>
<dbReference type="STRING" id="4096.A0A1U7W065"/>
<dbReference type="GO" id="GO:0008270">
    <property type="term" value="F:zinc ion binding"/>
    <property type="evidence" value="ECO:0007669"/>
    <property type="project" value="UniProtKB-KW"/>
</dbReference>
<keyword evidence="6" id="KW-0695">RNA-directed DNA polymerase</keyword>
<dbReference type="InterPro" id="IPR043128">
    <property type="entry name" value="Rev_trsase/Diguanyl_cyclase"/>
</dbReference>
<dbReference type="InterPro" id="IPR043502">
    <property type="entry name" value="DNA/RNA_pol_sf"/>
</dbReference>
<evidence type="ECO:0000256" key="1">
    <source>
        <dbReference type="ARBA" id="ARBA00022679"/>
    </source>
</evidence>
<keyword evidence="4" id="KW-0255">Endonuclease</keyword>
<evidence type="ECO:0000256" key="7">
    <source>
        <dbReference type="PROSITE-ProRule" id="PRU00047"/>
    </source>
</evidence>
<organism evidence="10 11">
    <name type="scientific">Nicotiana sylvestris</name>
    <name type="common">Wood tobacco</name>
    <name type="synonym">South American tobacco</name>
    <dbReference type="NCBI Taxonomy" id="4096"/>
    <lineage>
        <taxon>Eukaryota</taxon>
        <taxon>Viridiplantae</taxon>
        <taxon>Streptophyta</taxon>
        <taxon>Embryophyta</taxon>
        <taxon>Tracheophyta</taxon>
        <taxon>Spermatophyta</taxon>
        <taxon>Magnoliopsida</taxon>
        <taxon>eudicotyledons</taxon>
        <taxon>Gunneridae</taxon>
        <taxon>Pentapetalae</taxon>
        <taxon>asterids</taxon>
        <taxon>lamiids</taxon>
        <taxon>Solanales</taxon>
        <taxon>Solanaceae</taxon>
        <taxon>Nicotianoideae</taxon>
        <taxon>Nicotianeae</taxon>
        <taxon>Nicotiana</taxon>
    </lineage>
</organism>
<dbReference type="PANTHER" id="PTHR37984:SF5">
    <property type="entry name" value="PROTEIN NYNRIN-LIKE"/>
    <property type="match status" value="1"/>
</dbReference>
<keyword evidence="2" id="KW-0548">Nucleotidyltransferase</keyword>
<dbReference type="GO" id="GO:0004519">
    <property type="term" value="F:endonuclease activity"/>
    <property type="evidence" value="ECO:0007669"/>
    <property type="project" value="UniProtKB-KW"/>
</dbReference>
<dbReference type="eggNOG" id="KOG0017">
    <property type="taxonomic scope" value="Eukaryota"/>
</dbReference>
<dbReference type="InterPro" id="IPR041373">
    <property type="entry name" value="RT_RNaseH"/>
</dbReference>
<keyword evidence="1" id="KW-0808">Transferase</keyword>
<dbReference type="GO" id="GO:0003676">
    <property type="term" value="F:nucleic acid binding"/>
    <property type="evidence" value="ECO:0007669"/>
    <property type="project" value="InterPro"/>
</dbReference>
<dbReference type="SMART" id="SM00343">
    <property type="entry name" value="ZnF_C2HC"/>
    <property type="match status" value="1"/>
</dbReference>
<feature type="domain" description="CCHC-type" evidence="9">
    <location>
        <begin position="154"/>
        <end position="168"/>
    </location>
</feature>
<dbReference type="CDD" id="cd09274">
    <property type="entry name" value="RNase_HI_RT_Ty3"/>
    <property type="match status" value="1"/>
</dbReference>
<dbReference type="AlphaFoldDB" id="A0A1U7W065"/>
<dbReference type="FunFam" id="3.30.70.270:FF:000020">
    <property type="entry name" value="Transposon Tf2-6 polyprotein-like Protein"/>
    <property type="match status" value="1"/>
</dbReference>
<evidence type="ECO:0000313" key="11">
    <source>
        <dbReference type="RefSeq" id="XP_009771993.1"/>
    </source>
</evidence>
<evidence type="ECO:0000259" key="9">
    <source>
        <dbReference type="PROSITE" id="PS50158"/>
    </source>
</evidence>
<dbReference type="Gene3D" id="1.10.340.70">
    <property type="match status" value="1"/>
</dbReference>
<evidence type="ECO:0000256" key="8">
    <source>
        <dbReference type="SAM" id="MobiDB-lite"/>
    </source>
</evidence>
<proteinExistence type="predicted"/>
<evidence type="ECO:0000256" key="3">
    <source>
        <dbReference type="ARBA" id="ARBA00022722"/>
    </source>
</evidence>
<feature type="region of interest" description="Disordered" evidence="8">
    <location>
        <begin position="178"/>
        <end position="216"/>
    </location>
</feature>
<keyword evidence="3" id="KW-0540">Nuclease</keyword>
<evidence type="ECO:0000256" key="2">
    <source>
        <dbReference type="ARBA" id="ARBA00022695"/>
    </source>
</evidence>
<dbReference type="RefSeq" id="XP_009771993.1">
    <property type="nucleotide sequence ID" value="XM_009773691.1"/>
</dbReference>
<feature type="compositionally biased region" description="Low complexity" evidence="8">
    <location>
        <begin position="178"/>
        <end position="189"/>
    </location>
</feature>
<reference evidence="11" key="2">
    <citation type="submission" date="2025-08" db="UniProtKB">
        <authorList>
            <consortium name="RefSeq"/>
        </authorList>
    </citation>
    <scope>IDENTIFICATION</scope>
    <source>
        <tissue evidence="11">Leaf</tissue>
    </source>
</reference>